<dbReference type="InterPro" id="IPR014043">
    <property type="entry name" value="Acyl_transferase_dom"/>
</dbReference>
<dbReference type="PROSITE" id="PS00012">
    <property type="entry name" value="PHOSPHOPANTETHEINE"/>
    <property type="match status" value="2"/>
</dbReference>
<dbReference type="PROSITE" id="PS52019">
    <property type="entry name" value="PKS_MFAS_DH"/>
    <property type="match status" value="2"/>
</dbReference>
<dbReference type="CDD" id="cd00833">
    <property type="entry name" value="PKS"/>
    <property type="match status" value="2"/>
</dbReference>
<dbReference type="InterPro" id="IPR020807">
    <property type="entry name" value="PKS_DH"/>
</dbReference>
<dbReference type="Gene3D" id="3.30.70.3290">
    <property type="match status" value="2"/>
</dbReference>
<dbReference type="Gene3D" id="3.10.129.110">
    <property type="entry name" value="Polyketide synthase dehydratase"/>
    <property type="match status" value="2"/>
</dbReference>
<dbReference type="SUPFAM" id="SSF52151">
    <property type="entry name" value="FabD/lysophospholipase-like"/>
    <property type="match status" value="2"/>
</dbReference>
<dbReference type="SMART" id="SM00827">
    <property type="entry name" value="PKS_AT"/>
    <property type="match status" value="2"/>
</dbReference>
<keyword evidence="5 14" id="KW-0808">Transferase</keyword>
<evidence type="ECO:0000256" key="8">
    <source>
        <dbReference type="ARBA" id="ARBA00023268"/>
    </source>
</evidence>
<dbReference type="InterPro" id="IPR014031">
    <property type="entry name" value="Ketoacyl_synth_C"/>
</dbReference>
<feature type="domain" description="Ketosynthase family 3 (KS3)" evidence="12">
    <location>
        <begin position="35"/>
        <end position="452"/>
    </location>
</feature>
<dbReference type="Pfam" id="PF21089">
    <property type="entry name" value="PKS_DH_N"/>
    <property type="match status" value="2"/>
</dbReference>
<dbReference type="PROSITE" id="PS50075">
    <property type="entry name" value="CARRIER"/>
    <property type="match status" value="2"/>
</dbReference>
<dbReference type="InterPro" id="IPR016036">
    <property type="entry name" value="Malonyl_transacylase_ACP-bd"/>
</dbReference>
<dbReference type="InterPro" id="IPR001227">
    <property type="entry name" value="Ac_transferase_dom_sf"/>
</dbReference>
<dbReference type="InterPro" id="IPR016039">
    <property type="entry name" value="Thiolase-like"/>
</dbReference>
<keyword evidence="3" id="KW-0596">Phosphopantetheine</keyword>
<feature type="domain" description="PKS/mFAS DH" evidence="13">
    <location>
        <begin position="2599"/>
        <end position="2882"/>
    </location>
</feature>
<feature type="domain" description="Ketosynthase family 3 (KS3)" evidence="12">
    <location>
        <begin position="1707"/>
        <end position="2129"/>
    </location>
</feature>
<keyword evidence="8" id="KW-0511">Multifunctional enzyme</keyword>
<feature type="region of interest" description="N-terminal hotdog fold" evidence="10">
    <location>
        <begin position="2599"/>
        <end position="2720"/>
    </location>
</feature>
<protein>
    <submittedName>
        <fullName evidence="14">Acyl transferase domain-containing protein</fullName>
    </submittedName>
</protein>
<name>A0A1I6RLL9_9PSEU</name>
<dbReference type="GO" id="GO:0033068">
    <property type="term" value="P:macrolide biosynthetic process"/>
    <property type="evidence" value="ECO:0007669"/>
    <property type="project" value="UniProtKB-ARBA"/>
</dbReference>
<dbReference type="InterPro" id="IPR006162">
    <property type="entry name" value="Ppantetheine_attach_site"/>
</dbReference>
<dbReference type="OrthoDB" id="9778690at2"/>
<dbReference type="GO" id="GO:0031177">
    <property type="term" value="F:phosphopantetheine binding"/>
    <property type="evidence" value="ECO:0007669"/>
    <property type="project" value="InterPro"/>
</dbReference>
<dbReference type="Pfam" id="PF00109">
    <property type="entry name" value="ketoacyl-synt"/>
    <property type="match status" value="2"/>
</dbReference>
<dbReference type="InterPro" id="IPR016035">
    <property type="entry name" value="Acyl_Trfase/lysoPLipase"/>
</dbReference>
<dbReference type="Pfam" id="PF00698">
    <property type="entry name" value="Acyl_transf_1"/>
    <property type="match status" value="4"/>
</dbReference>
<dbReference type="Pfam" id="PF02801">
    <property type="entry name" value="Ketoacyl-synt_C"/>
    <property type="match status" value="2"/>
</dbReference>
<dbReference type="InterPro" id="IPR015083">
    <property type="entry name" value="NorB/c/GfsB-D-like_docking"/>
</dbReference>
<feature type="domain" description="PKS/mFAS DH" evidence="13">
    <location>
        <begin position="915"/>
        <end position="1186"/>
    </location>
</feature>
<organism evidence="14 15">
    <name type="scientific">Saccharopolyspora flava</name>
    <dbReference type="NCBI Taxonomy" id="95161"/>
    <lineage>
        <taxon>Bacteria</taxon>
        <taxon>Bacillati</taxon>
        <taxon>Actinomycetota</taxon>
        <taxon>Actinomycetes</taxon>
        <taxon>Pseudonocardiales</taxon>
        <taxon>Pseudonocardiaceae</taxon>
        <taxon>Saccharopolyspora</taxon>
    </lineage>
</organism>
<sequence length="3438" mass="363134">MAEDQQDRVVEYLRRTTVDLRRARERIAELESRNSEPIAIVGMACRFPGGVRSPEDLWRLVEEGVDAIGPFPDDRGWDRTALAESSLAAEGGFLDGATDFDADFFGISPREAAGMDPQQRLVLETAWEALERAHLDPAELRGSRTGAFLGTNGQDYASLLGTGADVPEGHAATGHIASVLSGRVSYTFGFEGPAVTVDTACSSSLVSMHLAAQSLRQGECSLALAGGVTVMSTPHAFFEFTRQRGLAADGRCKAFSDSADGTGWSEGVGMLVLERLSDAQRHGHRVLAVVRGSAVNQDGASNGLTAPNGPSQQRVIREALRSANLEPSEVDAVEAHGTGTALGDPIEADALMATYGGDRAAPLLLGSVKSNLGHTQAAAGVAGVIKTVMAMRRGVLPKTLHVDTPSSHVDWSSGALRLLTASTAWPETGRPRRAGVSSFGVSGTNAHVILEHPAALDVPAAEPWVSPTVVPWVVSAKSEAALDEQITRLRGWDGVRVDIGYSLATSRTALDHRAVLLAARDSITETARAVATNRTLAVLFAGQGSQRLGMGRELYDRHPVFAQALDEVLSHLNPSVREVMWGDDQEALNQTGVAQPALFAIEVALYHLIESFGITPDHVAGHSIGEVAAAHVAGVLSLEDACTLITARASLMQALPSGGAMVAVRATESEVLPYLTGELPPVKNSQIQGDEYRSIRPHENSGIRPPENGNSRTGVISLAAVNGPESVVLAGDEDSVMAVAKNWEFKRLNVSHAFHSALMEPMLEEFRGVVEGLEFREPRVPVVASGDVTSPEFWVQHVRDTVRFGETVTTLAERGVDAFLELGPDGVLSAMAGESAPEALVVPVLRKDRDEGTSVLSALASLHVAGVDVDWSPIFDGTRAQRVDLPTYAFQRRRYWPKLTAGSGVRAAGLTAVEHPLLAAGVELAEADGFLIASRLSLDTQPWLADHAVGGRILFPGTAFLELALRAADEVGCDEVGELTLAAPLVLPERGAVQLQVSVGAADESGRRPIAVLSRPDDTDQPWTRHASGTLTHGAHDKPADLAEWPPSGAVAEDVERGYERFDAAGFDYGPVFRGLRAVWRRGDEVFAEVALPDGTDGSGFGLHPALLDACLHASGVADPETVERGGLPFSWQGATLHAAEASAVRVRITPRGEDEVALTLADTAGRPVASVDSLRTRPMPVEARDTDNALFTVEWTPISGAEPPPAIALAGPDRHGLRDTGIPIDPDADLLVVPIAGGDDVITSAREATAHALAQVQDCLAREGTRLLFVTRGATSGTDPAAAAVHGLIRTAQTEHPGRFGLLDLDPEPVDGSALARALACDEPQMLLRGDELFAARLARTAPQDEPVGWEEPVLITGGTGGLGALVARHLVVEHGVRELLLVSRTGTADELVADLAEQGARVEVRACDVADRAALRDLLAEHEVRSVVHAAGVLDDGVIETLTPERVDAVLRPKVDAAWNLHELVPDLSAFVVFSSAAGVLGTPGQANYAAGNAFLDALVEHRRARGLPGVSLAWGPWQLGMASGVDAQRLDRSGMPPITPEQGLRLFDAALSAGRPVVVPARLDLTRSGEVPPLLRGLVRGRTRRSRASSTTTESLVARLTALRETERPAALLDLVRREVATALGHTSADAVDPNRAFQELGFDSLTAVELRNQLGAATGLRLPTTLSFDHPTTQALADHLHDELFGSETDAAQPVPFMVSAEDDPVVIVGMACRYPGGVSSPEDLWRLVSDGVDAISEFPVNRGWDVDALYDPDPEHAGTSYTRSGGFLHDAGEFDPAFFGMSPREALATDAQQRLLLEVAWESLERAGVDPMSLRGSRTGVFAGVMYNDYSALLTGAAFEGYQNLGSSPSVVSGRLAYAFGFEGPAMTVDTACSSSLVSMHLAAQAIRQGECSLALAGGVTVMSTPRTFLEFSRQRGLSPDGRCKSFSDDADGVGWSEGAGLLVLERLSEARRQGHEVLAVLRGSAINSDGASNGLTAPNGPSQQRVIRQALSAAGLGAGDVDVVEAHGTGTTLGDPIEAQALLATYGRDREEPLLLGSVKSNLGHTQAASGVAGVIKMVQAMRHGVVPPTLHADTLSTHVDWEDGAVELVTSPRAWAAHGHPRRAGVSSFGVSGTNAHVIIEQAPVESVPVEAVSVERPVSGAVPWPVSAKTEAALDEQIARLSSVDDSAVDVGFSLVTSRSTFDHRAVLLASDTGDEPVEIARGTAGDRPLAMLFSGQGSQSLGMGRDLYDRHPVFAEALDEVLTHLDPSIRKIMWGEDQEALNQTGVAQPALFAIEVALYRLIESFGVRPDHLAGHSIGEVAAAHVAGVLSLQDACTLITARASLMQALPTGGVMVAVRATESDVLPFLSGDLPAVKNSQIRGDEYRSIRPAENSGIRPHENGNSRSGVISLAAVNGPESVVLAGDEDAVMAVAKNWEFKRLNVSHAFHSVLMEPMLDEFRAVVEGLEFREPGVPVVASGDVTSPEFWVRHVRDAVRFGDVVAELAGAGVSAFLEVGPGGVLSALVGEQVPDAAVVVPVQRKDHDEHAGLIKALASLHVVGVDVAWEPSFAGTGARRVDLPTYPFQHQWFWATPAQRTGDASRLGLAAVEHPLLGAAAELAGSGEVLLSGRVSLDEHPWLGDHVVMGRVLLPGTAFLDMALRAADELGCDGVEELTLAAPLVLPEQGAVDLQVRVGAEDDGRRAVAIHARPAGTGEWTEHATGTLAAHHPGTSWVGAEWPPNAERIDVEARYARLAELGLDYGPLFRGLRAAWRRGDEIFAEVRLPENTDGFALHPALLDACLHAADPTETALPFSWQGVSARTTGATAVRVRLTRDGDGMSLELADETGVPVASVESLVPRPVTPDQLAGTGAEDLFALRWTPVTPGPEPERDAEILRTTPALDAPGIHAEVLRVLDEIRDFLARDTDTTLLVTTRRAVAVADEEVTDLAGAAVWGLVRSAQAEHPGRIVLADIDEDLDAHAVLATGEPQVAVRDGRYHAARLARATGEPGTPATTFDPGGTVLVTGGSGRLGRLFSRHLVAEHGVRHLLLASRRGGDPDLRAELEELGAEVRFAACDVTDRAALAALLDDIPAEHRLTGVVHLAGVIDDGVLETLTREQVETVLRPKVDAALHLHELTSALPLSAFVLFSSAAGAIGGPGQGNYSAANACLDALIQHRRARGLPGQSLAWGLWSDGMADELDDTARQRTARNGVGALTPEHGLRLFDAACARSTPVLMPMRLEAGALRDSGAVVPRVFSDLVRPGRRRTTTSAEPVVADRLRTASDSERAALLVDLVRSHAAAVLGHADAESVDVAAGFNDLGFDSLTAVELRNALGRATGLRLPATLVFDHPSVTALAEHLGTELAPVDRDAEELTEDRVRDVLTSVPLHRLRDAGLLDALLELGGVSAPAESTTGVGDDIDEMGAEDLITMALEGASAPDDAAREA</sequence>
<dbReference type="GO" id="GO:0004315">
    <property type="term" value="F:3-oxoacyl-[acyl-carrier-protein] synthase activity"/>
    <property type="evidence" value="ECO:0007669"/>
    <property type="project" value="InterPro"/>
</dbReference>
<dbReference type="Gene3D" id="1.10.1200.10">
    <property type="entry name" value="ACP-like"/>
    <property type="match status" value="2"/>
</dbReference>
<dbReference type="InterPro" id="IPR032821">
    <property type="entry name" value="PKS_assoc"/>
</dbReference>
<dbReference type="InterPro" id="IPR020841">
    <property type="entry name" value="PKS_Beta-ketoAc_synthase_dom"/>
</dbReference>
<dbReference type="InterPro" id="IPR042104">
    <property type="entry name" value="PKS_dehydratase_sf"/>
</dbReference>
<evidence type="ECO:0000256" key="5">
    <source>
        <dbReference type="ARBA" id="ARBA00022679"/>
    </source>
</evidence>
<dbReference type="GO" id="GO:0006633">
    <property type="term" value="P:fatty acid biosynthetic process"/>
    <property type="evidence" value="ECO:0007669"/>
    <property type="project" value="InterPro"/>
</dbReference>
<dbReference type="InterPro" id="IPR050091">
    <property type="entry name" value="PKS_NRPS_Biosynth_Enz"/>
</dbReference>
<feature type="region of interest" description="C-terminal hotdog fold" evidence="10">
    <location>
        <begin position="2731"/>
        <end position="2882"/>
    </location>
</feature>
<feature type="region of interest" description="N-terminal hotdog fold" evidence="10">
    <location>
        <begin position="915"/>
        <end position="1038"/>
    </location>
</feature>
<dbReference type="SUPFAM" id="SSF53901">
    <property type="entry name" value="Thiolase-like"/>
    <property type="match status" value="2"/>
</dbReference>
<dbReference type="SMART" id="SM01294">
    <property type="entry name" value="PKS_PP_betabranch"/>
    <property type="match status" value="2"/>
</dbReference>
<comment type="pathway">
    <text evidence="2">Antibiotic biosynthesis.</text>
</comment>
<dbReference type="SMART" id="SM00826">
    <property type="entry name" value="PKS_DH"/>
    <property type="match status" value="2"/>
</dbReference>
<dbReference type="CDD" id="cd08956">
    <property type="entry name" value="KR_3_FAS_SDR_x"/>
    <property type="match status" value="2"/>
</dbReference>
<evidence type="ECO:0000256" key="9">
    <source>
        <dbReference type="ARBA" id="ARBA00023315"/>
    </source>
</evidence>
<feature type="domain" description="Carrier" evidence="11">
    <location>
        <begin position="3281"/>
        <end position="3356"/>
    </location>
</feature>
<dbReference type="InterPro" id="IPR013968">
    <property type="entry name" value="PKS_KR"/>
</dbReference>
<feature type="active site" description="Proton donor; for dehydratase activity" evidence="10">
    <location>
        <position position="1109"/>
    </location>
</feature>
<dbReference type="Pfam" id="PF16197">
    <property type="entry name" value="KAsynt_C_assoc"/>
    <property type="match status" value="2"/>
</dbReference>
<gene>
    <name evidence="14" type="ORF">SAMN05660874_02341</name>
</gene>
<feature type="active site" description="Proton donor; for dehydratase activity" evidence="10">
    <location>
        <position position="2788"/>
    </location>
</feature>
<evidence type="ECO:0000256" key="10">
    <source>
        <dbReference type="PROSITE-ProRule" id="PRU01363"/>
    </source>
</evidence>
<dbReference type="InterPro" id="IPR009081">
    <property type="entry name" value="PP-bd_ACP"/>
</dbReference>
<dbReference type="PROSITE" id="PS52004">
    <property type="entry name" value="KS3_2"/>
    <property type="match status" value="2"/>
</dbReference>
<dbReference type="InterPro" id="IPR049551">
    <property type="entry name" value="PKS_DH_C"/>
</dbReference>
<evidence type="ECO:0000256" key="6">
    <source>
        <dbReference type="ARBA" id="ARBA00022737"/>
    </source>
</evidence>
<dbReference type="Pfam" id="PF00550">
    <property type="entry name" value="PP-binding"/>
    <property type="match status" value="2"/>
</dbReference>
<evidence type="ECO:0000256" key="4">
    <source>
        <dbReference type="ARBA" id="ARBA00022553"/>
    </source>
</evidence>
<dbReference type="PANTHER" id="PTHR43775">
    <property type="entry name" value="FATTY ACID SYNTHASE"/>
    <property type="match status" value="1"/>
</dbReference>
<dbReference type="EMBL" id="FOZX01000003">
    <property type="protein sequence ID" value="SFS65500.1"/>
    <property type="molecule type" value="Genomic_DNA"/>
</dbReference>
<dbReference type="InterPro" id="IPR055123">
    <property type="entry name" value="SpnB-like_Rossmann"/>
</dbReference>
<dbReference type="RefSeq" id="WP_093416103.1">
    <property type="nucleotide sequence ID" value="NZ_FOZX01000003.1"/>
</dbReference>
<dbReference type="FunFam" id="1.10.1200.10:FF:000007">
    <property type="entry name" value="Probable polyketide synthase pks17"/>
    <property type="match status" value="2"/>
</dbReference>
<accession>A0A1I6RLL9</accession>
<dbReference type="Pfam" id="PF08990">
    <property type="entry name" value="Docking"/>
    <property type="match status" value="1"/>
</dbReference>
<dbReference type="InterPro" id="IPR036736">
    <property type="entry name" value="ACP-like_sf"/>
</dbReference>
<dbReference type="SUPFAM" id="SSF51735">
    <property type="entry name" value="NAD(P)-binding Rossmann-fold domains"/>
    <property type="match status" value="4"/>
</dbReference>
<dbReference type="Pfam" id="PF14765">
    <property type="entry name" value="PS-DH"/>
    <property type="match status" value="2"/>
</dbReference>
<feature type="region of interest" description="C-terminal hotdog fold" evidence="10">
    <location>
        <begin position="1050"/>
        <end position="1186"/>
    </location>
</feature>
<keyword evidence="7" id="KW-0045">Antibiotic biosynthesis</keyword>
<reference evidence="15" key="1">
    <citation type="submission" date="2016-10" db="EMBL/GenBank/DDBJ databases">
        <authorList>
            <person name="Varghese N."/>
            <person name="Submissions S."/>
        </authorList>
    </citation>
    <scope>NUCLEOTIDE SEQUENCE [LARGE SCALE GENOMIC DNA]</scope>
    <source>
        <strain evidence="15">DSM 44771</strain>
    </source>
</reference>
<dbReference type="Pfam" id="PF08659">
    <property type="entry name" value="KR"/>
    <property type="match status" value="2"/>
</dbReference>
<dbReference type="SMART" id="SM00825">
    <property type="entry name" value="PKS_KS"/>
    <property type="match status" value="2"/>
</dbReference>
<dbReference type="SUPFAM" id="SSF47336">
    <property type="entry name" value="ACP-like"/>
    <property type="match status" value="2"/>
</dbReference>
<dbReference type="STRING" id="95161.SAMN05660874_02341"/>
<keyword evidence="9" id="KW-0012">Acyltransferase</keyword>
<dbReference type="InterPro" id="IPR020806">
    <property type="entry name" value="PKS_PP-bd"/>
</dbReference>
<feature type="active site" description="Proton acceptor; for dehydratase activity" evidence="10">
    <location>
        <position position="2631"/>
    </location>
</feature>
<dbReference type="InterPro" id="IPR036291">
    <property type="entry name" value="NAD(P)-bd_dom_sf"/>
</dbReference>
<dbReference type="InterPro" id="IPR049552">
    <property type="entry name" value="PKS_DH_N"/>
</dbReference>
<dbReference type="InterPro" id="IPR057326">
    <property type="entry name" value="KR_dom"/>
</dbReference>
<keyword evidence="6" id="KW-0677">Repeat</keyword>
<comment type="cofactor">
    <cofactor evidence="1">
        <name>pantetheine 4'-phosphate</name>
        <dbReference type="ChEBI" id="CHEBI:47942"/>
    </cofactor>
</comment>
<dbReference type="PROSITE" id="PS00606">
    <property type="entry name" value="KS3_1"/>
    <property type="match status" value="2"/>
</dbReference>
<feature type="active site" description="Proton acceptor; for dehydratase activity" evidence="10">
    <location>
        <position position="947"/>
    </location>
</feature>
<evidence type="ECO:0000259" key="11">
    <source>
        <dbReference type="PROSITE" id="PS50075"/>
    </source>
</evidence>
<dbReference type="Pfam" id="PF22953">
    <property type="entry name" value="SpnB_Rossmann"/>
    <property type="match status" value="2"/>
</dbReference>
<evidence type="ECO:0000256" key="1">
    <source>
        <dbReference type="ARBA" id="ARBA00001957"/>
    </source>
</evidence>
<feature type="domain" description="Carrier" evidence="11">
    <location>
        <begin position="1613"/>
        <end position="1688"/>
    </location>
</feature>
<dbReference type="FunFam" id="3.40.47.10:FF:000019">
    <property type="entry name" value="Polyketide synthase type I"/>
    <property type="match status" value="2"/>
</dbReference>
<dbReference type="Gene3D" id="3.40.47.10">
    <property type="match status" value="2"/>
</dbReference>
<evidence type="ECO:0000256" key="2">
    <source>
        <dbReference type="ARBA" id="ARBA00004792"/>
    </source>
</evidence>
<keyword evidence="15" id="KW-1185">Reference proteome</keyword>
<dbReference type="PANTHER" id="PTHR43775:SF51">
    <property type="entry name" value="INACTIVE PHENOLPHTHIOCEROL SYNTHESIS POLYKETIDE SYNTHASE TYPE I PKS1-RELATED"/>
    <property type="match status" value="1"/>
</dbReference>
<evidence type="ECO:0000313" key="14">
    <source>
        <dbReference type="EMBL" id="SFS65500.1"/>
    </source>
</evidence>
<dbReference type="InterPro" id="IPR049900">
    <property type="entry name" value="PKS_mFAS_DH"/>
</dbReference>
<evidence type="ECO:0000256" key="7">
    <source>
        <dbReference type="ARBA" id="ARBA00023194"/>
    </source>
</evidence>
<dbReference type="InterPro" id="IPR014030">
    <property type="entry name" value="Ketoacyl_synth_N"/>
</dbReference>
<dbReference type="SMART" id="SM00823">
    <property type="entry name" value="PKS_PP"/>
    <property type="match status" value="2"/>
</dbReference>
<evidence type="ECO:0000259" key="13">
    <source>
        <dbReference type="PROSITE" id="PS52019"/>
    </source>
</evidence>
<dbReference type="Gene3D" id="3.40.50.720">
    <property type="entry name" value="NAD(P)-binding Rossmann-like Domain"/>
    <property type="match status" value="2"/>
</dbReference>
<proteinExistence type="predicted"/>
<evidence type="ECO:0000313" key="15">
    <source>
        <dbReference type="Proteomes" id="UP000198852"/>
    </source>
</evidence>
<dbReference type="InterPro" id="IPR018201">
    <property type="entry name" value="Ketoacyl_synth_AS"/>
</dbReference>
<dbReference type="SUPFAM" id="SSF55048">
    <property type="entry name" value="Probable ACP-binding domain of malonyl-CoA ACP transacylase"/>
    <property type="match status" value="1"/>
</dbReference>
<dbReference type="SMART" id="SM00822">
    <property type="entry name" value="PKS_KR"/>
    <property type="match status" value="2"/>
</dbReference>
<evidence type="ECO:0000259" key="12">
    <source>
        <dbReference type="PROSITE" id="PS52004"/>
    </source>
</evidence>
<dbReference type="GO" id="GO:0004312">
    <property type="term" value="F:fatty acid synthase activity"/>
    <property type="evidence" value="ECO:0007669"/>
    <property type="project" value="TreeGrafter"/>
</dbReference>
<keyword evidence="4" id="KW-0597">Phosphoprotein</keyword>
<dbReference type="Proteomes" id="UP000198852">
    <property type="component" value="Unassembled WGS sequence"/>
</dbReference>
<dbReference type="Gene3D" id="3.40.366.10">
    <property type="entry name" value="Malonyl-Coenzyme A Acyl Carrier Protein, domain 2"/>
    <property type="match status" value="2"/>
</dbReference>
<evidence type="ECO:0000256" key="3">
    <source>
        <dbReference type="ARBA" id="ARBA00022450"/>
    </source>
</evidence>